<dbReference type="SUPFAM" id="SSF48726">
    <property type="entry name" value="Immunoglobulin"/>
    <property type="match status" value="3"/>
</dbReference>
<dbReference type="InterPro" id="IPR003598">
    <property type="entry name" value="Ig_sub2"/>
</dbReference>
<dbReference type="AlphaFoldDB" id="A0A8J5K9P7"/>
<feature type="domain" description="Ig-like" evidence="1">
    <location>
        <begin position="1018"/>
        <end position="1103"/>
    </location>
</feature>
<sequence length="1155" mass="126446">MKKYPDKRERTKTPGTLCQPVLYVLLPPSTSLLVPRSLYLAPCTSLLVLSCTSPVLPPSLHSLLCTSLLVPRPVHLTSLLYLLLVPRPVPRFRPPPARPSLYPHLPPCLLLVPRSLHLLHAPALVPRSLYTSLLVPRSCPPPCLLVPRSLYLAPCASSLPSLLVPPPPCTSPLTPCTLAPCTPCASSLYLAPLVPPPCTSLLYLALHLLLIPRSLYLPLPCTSLLALPHLLLVPPSRSYTSAPCTTLPCTSSMHHPSLPCTSLHVPPSLYLAPVPPPCASLHVPRSLYLLVPRSLYLPVPSMPPYTRSCTCSLHLLHVPRMCLAPPRTMYLRSCTSLHYLAPCTSRSIPLVPLHVPRSLPRSSSLLPPCTSLHVPPPCTSHVPRSITPMYLAPCTLHHVPCTSAPCTSLLVPRCTSSSLYLAPCTAYVSLHVSLPIPQAPVNCLAPYASLHVPRSMYLAPCTARHTPHSLFLAPCTRSMYCPCTSHSCTSLHALHVPRSIPRSIYLPSCYLPSTCPWLPPCTLPMYLTPCTSMYLPLYCLPALYLHVPAPYHSMCACLHVSSSMYSPMYCPCTSPMPRPCTAPCMYLSIPAQPLLYLAPCTLHVEPAHVSRSASMYHVFRSCISLHVFSAPCISPPCSLYLTPAPCTPHVSRSIASLHVPPPCISLPMYRSMYLLLVPLLHVSAPCISPCPPRSSMYLPLYLAPCTAHLLHVLLPLWSVTGVTGRSTDLPCYLNPRTPGDRPKLILWYKKDVRTPVFSHDGRVPQMRSDIRQNEEPPHSLEVRDSEGGMARGGILGPYREGVSVTFVCTAKWHPICVATLAVDKCALVKCSGKLVRCKTKPNPSNLNRISLSPLIGSPSPNVTWWRNNEQLSDSWYLRTPGQVVNELKVEKLARDWHNTSVTCVAANTHLANPVSIDVNVQMFLLPTSVVISNPGAVREGQQVRLVCTSTGSRPSASLSWTVRGVTRPAQKENLVYGDVTSSTLVTNLTRKDHNTRWVKVMFTSTTRGALSFSLHNPPTVAASLGRSLRPELLKEGDDVYFTCTVEANPPASTITWYHEGAQVQNVTQGVILAGESLVLQKVGRRQAGQYTCAATNTITTTTSPPVTLRIKYKPVCLTSPTTYFIYDKPINVTCSVTSYPPVRSIQWQWNSSSSH</sequence>
<gene>
    <name evidence="2" type="primary">Cd22-L</name>
    <name evidence="2" type="ORF">Hamer_G024152</name>
</gene>
<protein>
    <submittedName>
        <fullName evidence="2">B-cell receptor CD22-like</fullName>
    </submittedName>
</protein>
<dbReference type="InterPro" id="IPR036179">
    <property type="entry name" value="Ig-like_dom_sf"/>
</dbReference>
<dbReference type="PANTHER" id="PTHR23278:SF19">
    <property type="entry name" value="OBSCURIN"/>
    <property type="match status" value="1"/>
</dbReference>
<dbReference type="Proteomes" id="UP000747542">
    <property type="component" value="Unassembled WGS sequence"/>
</dbReference>
<dbReference type="Gene3D" id="2.60.40.10">
    <property type="entry name" value="Immunoglobulins"/>
    <property type="match status" value="3"/>
</dbReference>
<dbReference type="InterPro" id="IPR007110">
    <property type="entry name" value="Ig-like_dom"/>
</dbReference>
<proteinExistence type="predicted"/>
<dbReference type="SMART" id="SM00409">
    <property type="entry name" value="IG"/>
    <property type="match status" value="2"/>
</dbReference>
<evidence type="ECO:0000259" key="1">
    <source>
        <dbReference type="PROSITE" id="PS50835"/>
    </source>
</evidence>
<dbReference type="InterPro" id="IPR003599">
    <property type="entry name" value="Ig_sub"/>
</dbReference>
<evidence type="ECO:0000313" key="2">
    <source>
        <dbReference type="EMBL" id="KAG7170787.1"/>
    </source>
</evidence>
<keyword evidence="2" id="KW-0675">Receptor</keyword>
<dbReference type="Pfam" id="PF13927">
    <property type="entry name" value="Ig_3"/>
    <property type="match status" value="1"/>
</dbReference>
<name>A0A8J5K9P7_HOMAM</name>
<keyword evidence="3" id="KW-1185">Reference proteome</keyword>
<accession>A0A8J5K9P7</accession>
<organism evidence="2 3">
    <name type="scientific">Homarus americanus</name>
    <name type="common">American lobster</name>
    <dbReference type="NCBI Taxonomy" id="6706"/>
    <lineage>
        <taxon>Eukaryota</taxon>
        <taxon>Metazoa</taxon>
        <taxon>Ecdysozoa</taxon>
        <taxon>Arthropoda</taxon>
        <taxon>Crustacea</taxon>
        <taxon>Multicrustacea</taxon>
        <taxon>Malacostraca</taxon>
        <taxon>Eumalacostraca</taxon>
        <taxon>Eucarida</taxon>
        <taxon>Decapoda</taxon>
        <taxon>Pleocyemata</taxon>
        <taxon>Astacidea</taxon>
        <taxon>Nephropoidea</taxon>
        <taxon>Nephropidae</taxon>
        <taxon>Homarus</taxon>
    </lineage>
</organism>
<feature type="domain" description="Ig-like" evidence="1">
    <location>
        <begin position="926"/>
        <end position="992"/>
    </location>
</feature>
<dbReference type="SMART" id="SM00408">
    <property type="entry name" value="IGc2"/>
    <property type="match status" value="1"/>
</dbReference>
<feature type="domain" description="Ig-like" evidence="1">
    <location>
        <begin position="1104"/>
        <end position="1155"/>
    </location>
</feature>
<dbReference type="InterPro" id="IPR013783">
    <property type="entry name" value="Ig-like_fold"/>
</dbReference>
<reference evidence="2" key="1">
    <citation type="journal article" date="2021" name="Sci. Adv.">
        <title>The American lobster genome reveals insights on longevity, neural, and immune adaptations.</title>
        <authorList>
            <person name="Polinski J.M."/>
            <person name="Zimin A.V."/>
            <person name="Clark K.F."/>
            <person name="Kohn A.B."/>
            <person name="Sadowski N."/>
            <person name="Timp W."/>
            <person name="Ptitsyn A."/>
            <person name="Khanna P."/>
            <person name="Romanova D.Y."/>
            <person name="Williams P."/>
            <person name="Greenwood S.J."/>
            <person name="Moroz L.L."/>
            <person name="Walt D.R."/>
            <person name="Bodnar A.G."/>
        </authorList>
    </citation>
    <scope>NUCLEOTIDE SEQUENCE</scope>
    <source>
        <strain evidence="2">GMGI-L3</strain>
    </source>
</reference>
<evidence type="ECO:0000313" key="3">
    <source>
        <dbReference type="Proteomes" id="UP000747542"/>
    </source>
</evidence>
<comment type="caution">
    <text evidence="2">The sequence shown here is derived from an EMBL/GenBank/DDBJ whole genome shotgun (WGS) entry which is preliminary data.</text>
</comment>
<dbReference type="EMBL" id="JAHLQT010013511">
    <property type="protein sequence ID" value="KAG7170787.1"/>
    <property type="molecule type" value="Genomic_DNA"/>
</dbReference>
<dbReference type="PANTHER" id="PTHR23278">
    <property type="entry name" value="SIDESTEP PROTEIN"/>
    <property type="match status" value="1"/>
</dbReference>
<dbReference type="PROSITE" id="PS50835">
    <property type="entry name" value="IG_LIKE"/>
    <property type="match status" value="3"/>
</dbReference>
<dbReference type="CDD" id="cd00096">
    <property type="entry name" value="Ig"/>
    <property type="match status" value="1"/>
</dbReference>